<proteinExistence type="predicted"/>
<dbReference type="Proteomes" id="UP000316759">
    <property type="component" value="Unassembled WGS sequence"/>
</dbReference>
<dbReference type="GO" id="GO:0070006">
    <property type="term" value="F:metalloaminopeptidase activity"/>
    <property type="evidence" value="ECO:0007669"/>
    <property type="project" value="TreeGrafter"/>
</dbReference>
<dbReference type="GO" id="GO:0016020">
    <property type="term" value="C:membrane"/>
    <property type="evidence" value="ECO:0007669"/>
    <property type="project" value="TreeGrafter"/>
</dbReference>
<feature type="domain" description="Aminopeptidase N-like N-terminal" evidence="1">
    <location>
        <begin position="15"/>
        <end position="131"/>
    </location>
</feature>
<dbReference type="InterPro" id="IPR050344">
    <property type="entry name" value="Peptidase_M1_aminopeptidases"/>
</dbReference>
<comment type="caution">
    <text evidence="2">The sequence shown here is derived from an EMBL/GenBank/DDBJ whole genome shotgun (WGS) entry which is preliminary data.</text>
</comment>
<accession>A0A504YFS4</accession>
<evidence type="ECO:0000313" key="2">
    <source>
        <dbReference type="EMBL" id="TPP59993.1"/>
    </source>
</evidence>
<evidence type="ECO:0000313" key="3">
    <source>
        <dbReference type="Proteomes" id="UP000316759"/>
    </source>
</evidence>
<dbReference type="Pfam" id="PF17900">
    <property type="entry name" value="Peptidase_M1_N"/>
    <property type="match status" value="1"/>
</dbReference>
<keyword evidence="3" id="KW-1185">Reference proteome</keyword>
<dbReference type="PANTHER" id="PTHR11533">
    <property type="entry name" value="PROTEASE M1 ZINC METALLOPROTEASE"/>
    <property type="match status" value="1"/>
</dbReference>
<organism evidence="2 3">
    <name type="scientific">Fasciola gigantica</name>
    <name type="common">Giant liver fluke</name>
    <dbReference type="NCBI Taxonomy" id="46835"/>
    <lineage>
        <taxon>Eukaryota</taxon>
        <taxon>Metazoa</taxon>
        <taxon>Spiralia</taxon>
        <taxon>Lophotrochozoa</taxon>
        <taxon>Platyhelminthes</taxon>
        <taxon>Trematoda</taxon>
        <taxon>Digenea</taxon>
        <taxon>Plagiorchiida</taxon>
        <taxon>Echinostomata</taxon>
        <taxon>Echinostomatoidea</taxon>
        <taxon>Fasciolidae</taxon>
        <taxon>Fasciola</taxon>
    </lineage>
</organism>
<dbReference type="PANTHER" id="PTHR11533:SF174">
    <property type="entry name" value="PUROMYCIN-SENSITIVE AMINOPEPTIDASE-RELATED"/>
    <property type="match status" value="1"/>
</dbReference>
<dbReference type="GO" id="GO:0043171">
    <property type="term" value="P:peptide catabolic process"/>
    <property type="evidence" value="ECO:0007669"/>
    <property type="project" value="TreeGrafter"/>
</dbReference>
<dbReference type="OrthoDB" id="275509at2759"/>
<gene>
    <name evidence="2" type="ORF">FGIG_08037</name>
</gene>
<dbReference type="STRING" id="46835.A0A504YFS4"/>
<dbReference type="InterPro" id="IPR042097">
    <property type="entry name" value="Aminopeptidase_N-like_N_sf"/>
</dbReference>
<name>A0A504YFS4_FASGI</name>
<dbReference type="InterPro" id="IPR045357">
    <property type="entry name" value="Aminopeptidase_N-like_N"/>
</dbReference>
<dbReference type="GO" id="GO:0042277">
    <property type="term" value="F:peptide binding"/>
    <property type="evidence" value="ECO:0007669"/>
    <property type="project" value="TreeGrafter"/>
</dbReference>
<evidence type="ECO:0000259" key="1">
    <source>
        <dbReference type="Pfam" id="PF17900"/>
    </source>
</evidence>
<sequence>MSSEVMHRLPRLCFPLRYVIEIKPCLKTFKFCGKESVALEILDGASALVLNAKNLTVNSAKFNGEPVEVLHRPECEQIHLPLGCKYHAGPATLDLEFSGEISDKMSGFYRISYTTDDESKKVMLATHFEVTWNAFLTP</sequence>
<dbReference type="SUPFAM" id="SSF63737">
    <property type="entry name" value="Leukotriene A4 hydrolase N-terminal domain"/>
    <property type="match status" value="1"/>
</dbReference>
<dbReference type="Gene3D" id="2.60.40.1730">
    <property type="entry name" value="tricorn interacting facor f3 domain"/>
    <property type="match status" value="1"/>
</dbReference>
<dbReference type="GO" id="GO:0005737">
    <property type="term" value="C:cytoplasm"/>
    <property type="evidence" value="ECO:0007669"/>
    <property type="project" value="TreeGrafter"/>
</dbReference>
<dbReference type="AlphaFoldDB" id="A0A504YFS4"/>
<protein>
    <recommendedName>
        <fullName evidence="1">Aminopeptidase N-like N-terminal domain-containing protein</fullName>
    </recommendedName>
</protein>
<dbReference type="GO" id="GO:0005615">
    <property type="term" value="C:extracellular space"/>
    <property type="evidence" value="ECO:0007669"/>
    <property type="project" value="TreeGrafter"/>
</dbReference>
<dbReference type="EMBL" id="SUNJ01009981">
    <property type="protein sequence ID" value="TPP59993.1"/>
    <property type="molecule type" value="Genomic_DNA"/>
</dbReference>
<dbReference type="GO" id="GO:0008270">
    <property type="term" value="F:zinc ion binding"/>
    <property type="evidence" value="ECO:0007669"/>
    <property type="project" value="TreeGrafter"/>
</dbReference>
<reference evidence="2 3" key="1">
    <citation type="submission" date="2019-04" db="EMBL/GenBank/DDBJ databases">
        <title>Annotation for the trematode Fasciola gigantica.</title>
        <authorList>
            <person name="Choi Y.-J."/>
        </authorList>
    </citation>
    <scope>NUCLEOTIDE SEQUENCE [LARGE SCALE GENOMIC DNA]</scope>
    <source>
        <strain evidence="2">Uganda_cow_1</strain>
    </source>
</reference>